<feature type="region of interest" description="Disordered" evidence="1">
    <location>
        <begin position="66"/>
        <end position="99"/>
    </location>
</feature>
<organism evidence="3 4">
    <name type="scientific">Linum tenue</name>
    <dbReference type="NCBI Taxonomy" id="586396"/>
    <lineage>
        <taxon>Eukaryota</taxon>
        <taxon>Viridiplantae</taxon>
        <taxon>Streptophyta</taxon>
        <taxon>Embryophyta</taxon>
        <taxon>Tracheophyta</taxon>
        <taxon>Spermatophyta</taxon>
        <taxon>Magnoliopsida</taxon>
        <taxon>eudicotyledons</taxon>
        <taxon>Gunneridae</taxon>
        <taxon>Pentapetalae</taxon>
        <taxon>rosids</taxon>
        <taxon>fabids</taxon>
        <taxon>Malpighiales</taxon>
        <taxon>Linaceae</taxon>
        <taxon>Linum</taxon>
    </lineage>
</organism>
<dbReference type="AlphaFoldDB" id="A0AAV0LD20"/>
<feature type="transmembrane region" description="Helical" evidence="2">
    <location>
        <begin position="34"/>
        <end position="53"/>
    </location>
</feature>
<evidence type="ECO:0000313" key="4">
    <source>
        <dbReference type="Proteomes" id="UP001154282"/>
    </source>
</evidence>
<keyword evidence="2" id="KW-0472">Membrane</keyword>
<protein>
    <submittedName>
        <fullName evidence="3">Uncharacterized protein</fullName>
    </submittedName>
</protein>
<reference evidence="3" key="1">
    <citation type="submission" date="2022-08" db="EMBL/GenBank/DDBJ databases">
        <authorList>
            <person name="Gutierrez-Valencia J."/>
        </authorList>
    </citation>
    <scope>NUCLEOTIDE SEQUENCE</scope>
</reference>
<evidence type="ECO:0000256" key="1">
    <source>
        <dbReference type="SAM" id="MobiDB-lite"/>
    </source>
</evidence>
<dbReference type="EMBL" id="CAMGYJ010000006">
    <property type="protein sequence ID" value="CAI0431792.1"/>
    <property type="molecule type" value="Genomic_DNA"/>
</dbReference>
<comment type="caution">
    <text evidence="3">The sequence shown here is derived from an EMBL/GenBank/DDBJ whole genome shotgun (WGS) entry which is preliminary data.</text>
</comment>
<feature type="compositionally biased region" description="Low complexity" evidence="1">
    <location>
        <begin position="66"/>
        <end position="83"/>
    </location>
</feature>
<name>A0AAV0LD20_9ROSI</name>
<dbReference type="Proteomes" id="UP001154282">
    <property type="component" value="Unassembled WGS sequence"/>
</dbReference>
<feature type="compositionally biased region" description="Basic residues" evidence="1">
    <location>
        <begin position="87"/>
        <end position="99"/>
    </location>
</feature>
<gene>
    <name evidence="3" type="ORF">LITE_LOCUS23159</name>
</gene>
<evidence type="ECO:0000313" key="3">
    <source>
        <dbReference type="EMBL" id="CAI0431792.1"/>
    </source>
</evidence>
<keyword evidence="4" id="KW-1185">Reference proteome</keyword>
<keyword evidence="2" id="KW-0812">Transmembrane</keyword>
<evidence type="ECO:0000256" key="2">
    <source>
        <dbReference type="SAM" id="Phobius"/>
    </source>
</evidence>
<accession>A0AAV0LD20</accession>
<sequence>MARPFRLLDSVPAAAATAPARDSQPPAPPVHSDFVVILAALLCALICVLGLVARCAWILSLSSSGLAAAPRGGRAPPAAPSSSHANKGVKKKILRTLPN</sequence>
<keyword evidence="2" id="KW-1133">Transmembrane helix</keyword>
<proteinExistence type="predicted"/>